<dbReference type="Gene3D" id="3.50.50.60">
    <property type="entry name" value="FAD/NAD(P)-binding domain"/>
    <property type="match status" value="1"/>
</dbReference>
<dbReference type="NCBIfam" id="TIGR00562">
    <property type="entry name" value="proto_IX_ox"/>
    <property type="match status" value="1"/>
</dbReference>
<proteinExistence type="predicted"/>
<evidence type="ECO:0000256" key="4">
    <source>
        <dbReference type="ARBA" id="ARBA00023002"/>
    </source>
</evidence>
<dbReference type="PANTHER" id="PTHR42923">
    <property type="entry name" value="PROTOPORPHYRINOGEN OXIDASE"/>
    <property type="match status" value="1"/>
</dbReference>
<dbReference type="EMBL" id="UOEI01000224">
    <property type="protein sequence ID" value="VAV98152.1"/>
    <property type="molecule type" value="Genomic_DNA"/>
</dbReference>
<dbReference type="InterPro" id="IPR050464">
    <property type="entry name" value="Zeta_carotene_desat/Oxidored"/>
</dbReference>
<evidence type="ECO:0000259" key="7">
    <source>
        <dbReference type="Pfam" id="PF01593"/>
    </source>
</evidence>
<dbReference type="Pfam" id="PF01593">
    <property type="entry name" value="Amino_oxidase"/>
    <property type="match status" value="1"/>
</dbReference>
<feature type="domain" description="Amine oxidase" evidence="7">
    <location>
        <begin position="14"/>
        <end position="417"/>
    </location>
</feature>
<dbReference type="Gene3D" id="3.90.660.20">
    <property type="entry name" value="Protoporphyrinogen oxidase, mitochondrial, domain 2"/>
    <property type="match status" value="1"/>
</dbReference>
<dbReference type="InterPro" id="IPR004572">
    <property type="entry name" value="Protoporphyrinogen_oxidase"/>
</dbReference>
<dbReference type="GO" id="GO:0006783">
    <property type="term" value="P:heme biosynthetic process"/>
    <property type="evidence" value="ECO:0007669"/>
    <property type="project" value="UniProtKB-KW"/>
</dbReference>
<sequence>MPHVIDTAVVGGGFSGLFIATQLRRDGRDVVLLEASDRPGGVAATISEDGYVLEPAAGTFMVPHRALSPILEAAGVALEEAAGSAALRYVWNGDGLIVIPYGPKALATKAISLAGKLRMAAEPLIRTKPPTSEESLRSFLTRRLGREAGTLLSHVAASGVYAGDPNTLSGAAAFPLFTEMEGSAGSITRGAIRKLRALPKPRPPRPTSHVPVGGMSVAAATLAGALGERYVSQFPVSSITMDGELFQIEGPETITARSVVIALRPDDAAAILPKMETDGLRGWPASPVVVVGVGGTNDDVPLPEGFGFLSGPQVDATILGCLFESSFAPSTAAPGHSLAKVIVGGARNPGIIEQSDDRIVEKIISEMEAALGVPVNPSWVKIVRNHEGIPQYDLKHRQRLTIVDNLEGEHPGLIFAGWGYRGIGVAHLATEAVSISDRIE</sequence>
<comment type="cofactor">
    <cofactor evidence="1">
        <name>FAD</name>
        <dbReference type="ChEBI" id="CHEBI:57692"/>
    </cofactor>
</comment>
<dbReference type="PANTHER" id="PTHR42923:SF3">
    <property type="entry name" value="PROTOPORPHYRINOGEN OXIDASE"/>
    <property type="match status" value="1"/>
</dbReference>
<reference evidence="8" key="1">
    <citation type="submission" date="2018-06" db="EMBL/GenBank/DDBJ databases">
        <authorList>
            <person name="Zhirakovskaya E."/>
        </authorList>
    </citation>
    <scope>NUCLEOTIDE SEQUENCE</scope>
</reference>
<evidence type="ECO:0000313" key="8">
    <source>
        <dbReference type="EMBL" id="VAV98152.1"/>
    </source>
</evidence>
<evidence type="ECO:0000256" key="2">
    <source>
        <dbReference type="ARBA" id="ARBA00022630"/>
    </source>
</evidence>
<keyword evidence="4" id="KW-0560">Oxidoreductase</keyword>
<comment type="pathway">
    <text evidence="6">Porphyrin-containing compound metabolism.</text>
</comment>
<dbReference type="Gene3D" id="1.10.3110.10">
    <property type="entry name" value="protoporphyrinogen ix oxidase, domain 3"/>
    <property type="match status" value="1"/>
</dbReference>
<dbReference type="AlphaFoldDB" id="A0A3B0S2X6"/>
<keyword evidence="5" id="KW-0350">Heme biosynthesis</keyword>
<gene>
    <name evidence="8" type="ORF">MNBD_ACTINO01-190</name>
</gene>
<dbReference type="InterPro" id="IPR002937">
    <property type="entry name" value="Amino_oxidase"/>
</dbReference>
<protein>
    <recommendedName>
        <fullName evidence="7">Amine oxidase domain-containing protein</fullName>
    </recommendedName>
</protein>
<dbReference type="SUPFAM" id="SSF54373">
    <property type="entry name" value="FAD-linked reductases, C-terminal domain"/>
    <property type="match status" value="1"/>
</dbReference>
<evidence type="ECO:0000256" key="1">
    <source>
        <dbReference type="ARBA" id="ARBA00001974"/>
    </source>
</evidence>
<keyword evidence="3" id="KW-0274">FAD</keyword>
<evidence type="ECO:0000256" key="6">
    <source>
        <dbReference type="ARBA" id="ARBA00023444"/>
    </source>
</evidence>
<organism evidence="8">
    <name type="scientific">hydrothermal vent metagenome</name>
    <dbReference type="NCBI Taxonomy" id="652676"/>
    <lineage>
        <taxon>unclassified sequences</taxon>
        <taxon>metagenomes</taxon>
        <taxon>ecological metagenomes</taxon>
    </lineage>
</organism>
<dbReference type="InterPro" id="IPR036188">
    <property type="entry name" value="FAD/NAD-bd_sf"/>
</dbReference>
<dbReference type="SUPFAM" id="SSF51905">
    <property type="entry name" value="FAD/NAD(P)-binding domain"/>
    <property type="match status" value="1"/>
</dbReference>
<evidence type="ECO:0000256" key="5">
    <source>
        <dbReference type="ARBA" id="ARBA00023133"/>
    </source>
</evidence>
<evidence type="ECO:0000256" key="3">
    <source>
        <dbReference type="ARBA" id="ARBA00022827"/>
    </source>
</evidence>
<dbReference type="GO" id="GO:0004729">
    <property type="term" value="F:oxygen-dependent protoporphyrinogen oxidase activity"/>
    <property type="evidence" value="ECO:0007669"/>
    <property type="project" value="InterPro"/>
</dbReference>
<keyword evidence="2" id="KW-0285">Flavoprotein</keyword>
<name>A0A3B0S2X6_9ZZZZ</name>
<accession>A0A3B0S2X6</accession>